<dbReference type="GO" id="GO:0003676">
    <property type="term" value="F:nucleic acid binding"/>
    <property type="evidence" value="ECO:0007669"/>
    <property type="project" value="InterPro"/>
</dbReference>
<evidence type="ECO:0000259" key="1">
    <source>
        <dbReference type="PROSITE" id="PS50994"/>
    </source>
</evidence>
<dbReference type="GO" id="GO:0015074">
    <property type="term" value="P:DNA integration"/>
    <property type="evidence" value="ECO:0007669"/>
    <property type="project" value="InterPro"/>
</dbReference>
<reference evidence="2" key="1">
    <citation type="submission" date="2018-05" db="EMBL/GenBank/DDBJ databases">
        <title>Draft genome of Mucuna pruriens seed.</title>
        <authorList>
            <person name="Nnadi N.E."/>
            <person name="Vos R."/>
            <person name="Hasami M.H."/>
            <person name="Devisetty U.K."/>
            <person name="Aguiy J.C."/>
        </authorList>
    </citation>
    <scope>NUCLEOTIDE SEQUENCE [LARGE SCALE GENOMIC DNA]</scope>
    <source>
        <strain evidence="2">JCA_2017</strain>
    </source>
</reference>
<feature type="non-terminal residue" evidence="2">
    <location>
        <position position="1"/>
    </location>
</feature>
<dbReference type="InterPro" id="IPR012337">
    <property type="entry name" value="RNaseH-like_sf"/>
</dbReference>
<dbReference type="PANTHER" id="PTHR47266">
    <property type="entry name" value="ENDONUCLEASE-RELATED"/>
    <property type="match status" value="1"/>
</dbReference>
<protein>
    <submittedName>
        <fullName evidence="2">Gag-Pol polyprotein</fullName>
    </submittedName>
</protein>
<proteinExistence type="predicted"/>
<evidence type="ECO:0000313" key="3">
    <source>
        <dbReference type="Proteomes" id="UP000257109"/>
    </source>
</evidence>
<dbReference type="SUPFAM" id="SSF53098">
    <property type="entry name" value="Ribonuclease H-like"/>
    <property type="match status" value="1"/>
</dbReference>
<dbReference type="Proteomes" id="UP000257109">
    <property type="component" value="Unassembled WGS sequence"/>
</dbReference>
<dbReference type="Gene3D" id="3.30.420.10">
    <property type="entry name" value="Ribonuclease H-like superfamily/Ribonuclease H"/>
    <property type="match status" value="1"/>
</dbReference>
<accession>A0A371GPN2</accession>
<dbReference type="InterPro" id="IPR036397">
    <property type="entry name" value="RNaseH_sf"/>
</dbReference>
<dbReference type="OrthoDB" id="543541at2759"/>
<dbReference type="InterPro" id="IPR001584">
    <property type="entry name" value="Integrase_cat-core"/>
</dbReference>
<evidence type="ECO:0000313" key="2">
    <source>
        <dbReference type="EMBL" id="RDX92480.1"/>
    </source>
</evidence>
<comment type="caution">
    <text evidence="2">The sequence shown here is derived from an EMBL/GenBank/DDBJ whole genome shotgun (WGS) entry which is preliminary data.</text>
</comment>
<dbReference type="EMBL" id="QJKJ01004866">
    <property type="protein sequence ID" value="RDX92480.1"/>
    <property type="molecule type" value="Genomic_DNA"/>
</dbReference>
<dbReference type="AlphaFoldDB" id="A0A371GPN2"/>
<dbReference type="InterPro" id="IPR052160">
    <property type="entry name" value="Gypsy_RT_Integrase-like"/>
</dbReference>
<feature type="non-terminal residue" evidence="2">
    <location>
        <position position="354"/>
    </location>
</feature>
<sequence>MLIQDEFLDEQLLQLNKITPWFADICNYIITSKFPPEASRLYKEKLESDAKYYIWDDPYLWRLYSHQVIRKCILDSETKLVPPLLPFNIWRRSLRINSNSPESSTGPPFLETPINSSLLANDGIDFMGPFPVSNGYSYILLVVDYVSRCVEAAATKTNNAKVVVDFLKSNIFCWFGVLKALISDQGSQFCNRAMSSLLDKYGVVHQNCHNISPQTNAQAKVFNREIKKILQKMANPNQKDWCRLLEDTLWANRTAYWTLLGMSPYRIVFVKQCNLAYDEANKERKLQSQVEGKLRSRWDGPFVITNIFPYGVVELKDENTNSTFEVNEHHLKEFHELPTSTVGEVENILLVESA</sequence>
<name>A0A371GPN2_MUCPR</name>
<keyword evidence="3" id="KW-1185">Reference proteome</keyword>
<feature type="domain" description="Integrase catalytic" evidence="1">
    <location>
        <begin position="109"/>
        <end position="272"/>
    </location>
</feature>
<dbReference type="Pfam" id="PF00665">
    <property type="entry name" value="rve"/>
    <property type="match status" value="1"/>
</dbReference>
<dbReference type="PROSITE" id="PS50994">
    <property type="entry name" value="INTEGRASE"/>
    <property type="match status" value="1"/>
</dbReference>
<gene>
    <name evidence="2" type="primary">gag-pol</name>
    <name evidence="2" type="ORF">CR513_25385</name>
</gene>
<organism evidence="2 3">
    <name type="scientific">Mucuna pruriens</name>
    <name type="common">Velvet bean</name>
    <name type="synonym">Dolichos pruriens</name>
    <dbReference type="NCBI Taxonomy" id="157652"/>
    <lineage>
        <taxon>Eukaryota</taxon>
        <taxon>Viridiplantae</taxon>
        <taxon>Streptophyta</taxon>
        <taxon>Embryophyta</taxon>
        <taxon>Tracheophyta</taxon>
        <taxon>Spermatophyta</taxon>
        <taxon>Magnoliopsida</taxon>
        <taxon>eudicotyledons</taxon>
        <taxon>Gunneridae</taxon>
        <taxon>Pentapetalae</taxon>
        <taxon>rosids</taxon>
        <taxon>fabids</taxon>
        <taxon>Fabales</taxon>
        <taxon>Fabaceae</taxon>
        <taxon>Papilionoideae</taxon>
        <taxon>50 kb inversion clade</taxon>
        <taxon>NPAAA clade</taxon>
        <taxon>indigoferoid/millettioid clade</taxon>
        <taxon>Phaseoleae</taxon>
        <taxon>Mucuna</taxon>
    </lineage>
</organism>